<protein>
    <submittedName>
        <fullName evidence="1">Uncharacterized protein</fullName>
    </submittedName>
</protein>
<dbReference type="EMBL" id="JZEE01000696">
    <property type="protein sequence ID" value="KJK61040.1"/>
    <property type="molecule type" value="Genomic_DNA"/>
</dbReference>
<reference evidence="1 2" key="1">
    <citation type="submission" date="2015-02" db="EMBL/GenBank/DDBJ databases">
        <title>Draft genome sequence of Aspergillus parasiticus SU-1.</title>
        <authorList>
            <person name="Yu J."/>
            <person name="Fedorova N."/>
            <person name="Yin Y."/>
            <person name="Losada L."/>
            <person name="Zafar N."/>
            <person name="Taujale R."/>
            <person name="Ehrlich K.C."/>
            <person name="Bhatnagar D."/>
            <person name="Cleveland T.E."/>
            <person name="Bennett J.W."/>
            <person name="Nierman W.C."/>
        </authorList>
    </citation>
    <scope>NUCLEOTIDE SEQUENCE [LARGE SCALE GENOMIC DNA]</scope>
    <source>
        <strain evidence="2">ATCC 56775 / NRRL 5862 / SRRC 143 / SU-1</strain>
    </source>
</reference>
<gene>
    <name evidence="1" type="ORF">P875_00042756</name>
</gene>
<evidence type="ECO:0000313" key="1">
    <source>
        <dbReference type="EMBL" id="KJK61040.1"/>
    </source>
</evidence>
<sequence length="80" mass="8980">MKLNISTQKTVDVSSLLNRIMRLSQELVTLSWQSLASTHDNQDGSGLPPLDNIDDMIRLQDMLSAELSRLNDTLDREGSH</sequence>
<dbReference type="OrthoDB" id="4496570at2759"/>
<dbReference type="Proteomes" id="UP000033540">
    <property type="component" value="Unassembled WGS sequence"/>
</dbReference>
<proteinExistence type="predicted"/>
<accession>A0A0F0HZY8</accession>
<name>A0A0F0HZY8_ASPPU</name>
<evidence type="ECO:0000313" key="2">
    <source>
        <dbReference type="Proteomes" id="UP000033540"/>
    </source>
</evidence>
<organism evidence="1 2">
    <name type="scientific">Aspergillus parasiticus (strain ATCC 56775 / NRRL 5862 / SRRC 143 / SU-1)</name>
    <dbReference type="NCBI Taxonomy" id="1403190"/>
    <lineage>
        <taxon>Eukaryota</taxon>
        <taxon>Fungi</taxon>
        <taxon>Dikarya</taxon>
        <taxon>Ascomycota</taxon>
        <taxon>Pezizomycotina</taxon>
        <taxon>Eurotiomycetes</taxon>
        <taxon>Eurotiomycetidae</taxon>
        <taxon>Eurotiales</taxon>
        <taxon>Aspergillaceae</taxon>
        <taxon>Aspergillus</taxon>
        <taxon>Aspergillus subgen. Circumdati</taxon>
    </lineage>
</organism>
<dbReference type="AlphaFoldDB" id="A0A0F0HZY8"/>
<comment type="caution">
    <text evidence="1">The sequence shown here is derived from an EMBL/GenBank/DDBJ whole genome shotgun (WGS) entry which is preliminary data.</text>
</comment>